<protein>
    <recommendedName>
        <fullName evidence="4">ABC transporter permease</fullName>
    </recommendedName>
</protein>
<feature type="transmembrane region" description="Helical" evidence="1">
    <location>
        <begin position="102"/>
        <end position="122"/>
    </location>
</feature>
<dbReference type="Proteomes" id="UP000194798">
    <property type="component" value="Unassembled WGS sequence"/>
</dbReference>
<feature type="transmembrane region" description="Helical" evidence="1">
    <location>
        <begin position="23"/>
        <end position="45"/>
    </location>
</feature>
<comment type="caution">
    <text evidence="2">The sequence shown here is derived from an EMBL/GenBank/DDBJ whole genome shotgun (WGS) entry which is preliminary data.</text>
</comment>
<feature type="transmembrane region" description="Helical" evidence="1">
    <location>
        <begin position="192"/>
        <end position="212"/>
    </location>
</feature>
<dbReference type="OrthoDB" id="8753690at2"/>
<keyword evidence="3" id="KW-1185">Reference proteome</keyword>
<accession>A0A251XAP3</accession>
<evidence type="ECO:0000313" key="2">
    <source>
        <dbReference type="EMBL" id="OUD15368.1"/>
    </source>
</evidence>
<feature type="transmembrane region" description="Helical" evidence="1">
    <location>
        <begin position="129"/>
        <end position="148"/>
    </location>
</feature>
<evidence type="ECO:0000256" key="1">
    <source>
        <dbReference type="SAM" id="Phobius"/>
    </source>
</evidence>
<evidence type="ECO:0000313" key="3">
    <source>
        <dbReference type="Proteomes" id="UP000194798"/>
    </source>
</evidence>
<keyword evidence="1" id="KW-1133">Transmembrane helix</keyword>
<name>A0A251XAP3_9GAMM</name>
<dbReference type="AlphaFoldDB" id="A0A251XAP3"/>
<organism evidence="2 3">
    <name type="scientific">Thioflexithrix psekupsensis</name>
    <dbReference type="NCBI Taxonomy" id="1570016"/>
    <lineage>
        <taxon>Bacteria</taxon>
        <taxon>Pseudomonadati</taxon>
        <taxon>Pseudomonadota</taxon>
        <taxon>Gammaproteobacteria</taxon>
        <taxon>Thiotrichales</taxon>
        <taxon>Thioflexithrix</taxon>
    </lineage>
</organism>
<sequence>MLKTILSFSHYTLLEAWHTRTPALLFAVLGLAYFLTVFLSHITLTETQAMQVALSAAFLRLTGIYLLCLFVISSMVREQQQTTVLLWFSLPVARWQYLLGRWLGYAGLAAIMVIFLAVFLLAFAPIKGVLFWALSLWFELLILLSISLLCVLTLPHTVLAFSAVAAFYLLARSIHTIELMATGILPNITQTVVDQWIAGFIQVLALLLPDLARFTKTDWLLDNTFAFDELSLLFLQTLIYLAVILSAALFDLYRKNW</sequence>
<gene>
    <name evidence="2" type="ORF">TPSD3_02225</name>
</gene>
<feature type="transmembrane region" description="Helical" evidence="1">
    <location>
        <begin position="154"/>
        <end position="171"/>
    </location>
</feature>
<proteinExistence type="predicted"/>
<keyword evidence="1" id="KW-0472">Membrane</keyword>
<keyword evidence="1" id="KW-0812">Transmembrane</keyword>
<feature type="transmembrane region" description="Helical" evidence="1">
    <location>
        <begin position="57"/>
        <end position="76"/>
    </location>
</feature>
<evidence type="ECO:0008006" key="4">
    <source>
        <dbReference type="Google" id="ProtNLM"/>
    </source>
</evidence>
<reference evidence="2 3" key="1">
    <citation type="submission" date="2016-12" db="EMBL/GenBank/DDBJ databases">
        <title>Thioflexothrix psekupsii D3 genome sequencing and assembly.</title>
        <authorList>
            <person name="Fomenkov A."/>
            <person name="Vincze T."/>
            <person name="Grabovich M."/>
            <person name="Anton B.P."/>
            <person name="Dubinina G."/>
            <person name="Orlova M."/>
            <person name="Belousova E."/>
            <person name="Roberts R.J."/>
        </authorList>
    </citation>
    <scope>NUCLEOTIDE SEQUENCE [LARGE SCALE GENOMIC DNA]</scope>
    <source>
        <strain evidence="2">D3</strain>
    </source>
</reference>
<dbReference type="RefSeq" id="WP_086486962.1">
    <property type="nucleotide sequence ID" value="NZ_MSLT01000006.1"/>
</dbReference>
<feature type="transmembrane region" description="Helical" evidence="1">
    <location>
        <begin position="232"/>
        <end position="253"/>
    </location>
</feature>
<dbReference type="EMBL" id="MSLT01000006">
    <property type="protein sequence ID" value="OUD15368.1"/>
    <property type="molecule type" value="Genomic_DNA"/>
</dbReference>